<dbReference type="EMBL" id="JAVRRJ010000008">
    <property type="protein sequence ID" value="KAK5082078.1"/>
    <property type="molecule type" value="Genomic_DNA"/>
</dbReference>
<accession>A0AAN7SUQ1</accession>
<gene>
    <name evidence="1" type="ORF">LTR05_007220</name>
</gene>
<comment type="caution">
    <text evidence="1">The sequence shown here is derived from an EMBL/GenBank/DDBJ whole genome shotgun (WGS) entry which is preliminary data.</text>
</comment>
<name>A0AAN7SUQ1_9EURO</name>
<evidence type="ECO:0000313" key="1">
    <source>
        <dbReference type="EMBL" id="KAK5082078.1"/>
    </source>
</evidence>
<reference evidence="1 2" key="1">
    <citation type="submission" date="2023-08" db="EMBL/GenBank/DDBJ databases">
        <title>Black Yeasts Isolated from many extreme environments.</title>
        <authorList>
            <person name="Coleine C."/>
            <person name="Stajich J.E."/>
            <person name="Selbmann L."/>
        </authorList>
    </citation>
    <scope>NUCLEOTIDE SEQUENCE [LARGE SCALE GENOMIC DNA]</scope>
    <source>
        <strain evidence="1 2">CCFEE 5910</strain>
    </source>
</reference>
<protein>
    <submittedName>
        <fullName evidence="1">Uncharacterized protein</fullName>
    </submittedName>
</protein>
<keyword evidence="2" id="KW-1185">Reference proteome</keyword>
<evidence type="ECO:0000313" key="2">
    <source>
        <dbReference type="Proteomes" id="UP001309876"/>
    </source>
</evidence>
<sequence>MASETPAQSQPDTSGFLFVSPEVKGEQKAMRVYRMSEEDILALSKGYKVNLHVEGSGEHAPRLLKPKLTLRALCAFIPAIARAVRSHKSNNGAFITDVILPNHLVSAYNKLFGWIWASILAGHVLRPVRVDRSALRMYQEVKTVAEKLSIGYMVKAMDARITQMAAAAPKAA</sequence>
<dbReference type="AlphaFoldDB" id="A0AAN7SUQ1"/>
<organism evidence="1 2">
    <name type="scientific">Lithohypha guttulata</name>
    <dbReference type="NCBI Taxonomy" id="1690604"/>
    <lineage>
        <taxon>Eukaryota</taxon>
        <taxon>Fungi</taxon>
        <taxon>Dikarya</taxon>
        <taxon>Ascomycota</taxon>
        <taxon>Pezizomycotina</taxon>
        <taxon>Eurotiomycetes</taxon>
        <taxon>Chaetothyriomycetidae</taxon>
        <taxon>Chaetothyriales</taxon>
        <taxon>Trichomeriaceae</taxon>
        <taxon>Lithohypha</taxon>
    </lineage>
</organism>
<dbReference type="Proteomes" id="UP001309876">
    <property type="component" value="Unassembled WGS sequence"/>
</dbReference>
<proteinExistence type="predicted"/>